<dbReference type="STRING" id="1642818.AWE51_12815"/>
<dbReference type="EMBL" id="LQRT01000035">
    <property type="protein sequence ID" value="KZS39415.1"/>
    <property type="molecule type" value="Genomic_DNA"/>
</dbReference>
<dbReference type="Proteomes" id="UP000076715">
    <property type="component" value="Unassembled WGS sequence"/>
</dbReference>
<reference evidence="1 2" key="1">
    <citation type="submission" date="2016-01" db="EMBL/GenBank/DDBJ databases">
        <title>The draft genome sequence of Aquimarina sp. RZW4-3-2.</title>
        <authorList>
            <person name="Wang Y."/>
        </authorList>
    </citation>
    <scope>NUCLEOTIDE SEQUENCE [LARGE SCALE GENOMIC DNA]</scope>
    <source>
        <strain evidence="1 2">RZW4-3-2</strain>
    </source>
</reference>
<comment type="caution">
    <text evidence="1">The sequence shown here is derived from an EMBL/GenBank/DDBJ whole genome shotgun (WGS) entry which is preliminary data.</text>
</comment>
<dbReference type="OrthoDB" id="5684515at2"/>
<sequence length="109" mass="12311">MKINYNNKTFRVSGENEEATHFKYFQKGNIVWGEYEGGGVTKGTLIAKVDDEGILHMHYNHLNANLEFKLGKCISTPKILEDGKVELFEKYESINTAVVSKGEITLVEV</sequence>
<name>A0A162YX02_9FLAO</name>
<gene>
    <name evidence="1" type="ORF">AWE51_12815</name>
</gene>
<proteinExistence type="predicted"/>
<evidence type="ECO:0000313" key="1">
    <source>
        <dbReference type="EMBL" id="KZS39415.1"/>
    </source>
</evidence>
<keyword evidence="2" id="KW-1185">Reference proteome</keyword>
<accession>A0A162YX02</accession>
<organism evidence="1 2">
    <name type="scientific">Aquimarina aggregata</name>
    <dbReference type="NCBI Taxonomy" id="1642818"/>
    <lineage>
        <taxon>Bacteria</taxon>
        <taxon>Pseudomonadati</taxon>
        <taxon>Bacteroidota</taxon>
        <taxon>Flavobacteriia</taxon>
        <taxon>Flavobacteriales</taxon>
        <taxon>Flavobacteriaceae</taxon>
        <taxon>Aquimarina</taxon>
    </lineage>
</organism>
<dbReference type="RefSeq" id="WP_066317654.1">
    <property type="nucleotide sequence ID" value="NZ_LQRT01000035.1"/>
</dbReference>
<protein>
    <recommendedName>
        <fullName evidence="3">N-acetylglutamate synthase</fullName>
    </recommendedName>
</protein>
<dbReference type="InterPro" id="IPR058595">
    <property type="entry name" value="Avidin-like"/>
</dbReference>
<dbReference type="Pfam" id="PF26421">
    <property type="entry name" value="Avidin_like"/>
    <property type="match status" value="1"/>
</dbReference>
<dbReference type="AlphaFoldDB" id="A0A162YX02"/>
<evidence type="ECO:0000313" key="2">
    <source>
        <dbReference type="Proteomes" id="UP000076715"/>
    </source>
</evidence>
<evidence type="ECO:0008006" key="3">
    <source>
        <dbReference type="Google" id="ProtNLM"/>
    </source>
</evidence>